<comment type="caution">
    <text evidence="12">The sequence shown here is derived from an EMBL/GenBank/DDBJ whole genome shotgun (WGS) entry which is preliminary data.</text>
</comment>
<accession>A0AAE1L1L9</accession>
<dbReference type="PANTHER" id="PTHR13466">
    <property type="entry name" value="TEX2 PROTEIN-RELATED"/>
    <property type="match status" value="1"/>
</dbReference>
<evidence type="ECO:0000256" key="3">
    <source>
        <dbReference type="ARBA" id="ARBA00022692"/>
    </source>
</evidence>
<feature type="compositionally biased region" description="Polar residues" evidence="9">
    <location>
        <begin position="301"/>
        <end position="313"/>
    </location>
</feature>
<dbReference type="AlphaFoldDB" id="A0AAE1L1L9"/>
<evidence type="ECO:0000313" key="12">
    <source>
        <dbReference type="EMBL" id="KAK3893049.1"/>
    </source>
</evidence>
<feature type="compositionally biased region" description="Polar residues" evidence="9">
    <location>
        <begin position="635"/>
        <end position="658"/>
    </location>
</feature>
<feature type="compositionally biased region" description="Polar residues" evidence="9">
    <location>
        <begin position="667"/>
        <end position="684"/>
    </location>
</feature>
<feature type="region of interest" description="Disordered" evidence="9">
    <location>
        <begin position="399"/>
        <end position="446"/>
    </location>
</feature>
<feature type="compositionally biased region" description="Basic and acidic residues" evidence="9">
    <location>
        <begin position="332"/>
        <end position="355"/>
    </location>
</feature>
<dbReference type="Proteomes" id="UP001286313">
    <property type="component" value="Unassembled WGS sequence"/>
</dbReference>
<evidence type="ECO:0000256" key="10">
    <source>
        <dbReference type="SAM" id="Phobius"/>
    </source>
</evidence>
<keyword evidence="2" id="KW-0813">Transport</keyword>
<keyword evidence="4" id="KW-0256">Endoplasmic reticulum</keyword>
<sequence length="1177" mass="129292">MEGEIWFLGGKEVYKRVITVKLGTEGLEQPCHATHTSTLTSENSWRPQLPGVTTNLAKTDLHHGSLWDAGLRTMIPAVNWVLNIINREEQPQQQQQQPQQLQALTMSGRDGSPKISLSMLKGRSSNQSVPSISYRFNPSDENIRQISDPEEEEEDLAGEGSLGLGLEADSVAVLRPESLRDPSPVKEYLSRSFGKRSSSLDSNSGPLVEPSPPQKTPETGSLLSRITKNFEEKINEIRKEKYGKGEKDKLGLSAEGSVESDGGGSACGDRSPSSTREKKVVDVAQRMVEEEKVSLRVEMTGSPSKTAKTTLVQDITEHTSKFKSELGSIRPKLSELRNRRSSQRESGKGGKEGTKSKPSVFTSLLGRDEGLGEDMLLECDEAEVDRAVEAQEDACVFSEDFSLTEDDPKTTERDLPDHIKAPTPKSSPKRLVPQQDQPSVSEHPKNLTLRDQAAELLMKLPISMSSMYQLCIVVFLLAFVLPIPSFLAGLMIGVLVSGAVFFCLLHLLLPPTPDQTFPVDDGPVFLTLPAYEDKQLNKGWVNELEGEYSPDSYHVSHTHSVFIRLQGSKLKIDHPRGKVPKHVRHKEEIRNTGFTQHREYDIAGCQVLLLPRNLPRRWLWSRKYPICIRLQVGSKESSPSPVSIASTPTGSAQGSPSHYPNLDLGRQGSSESGEGNWSLDNNKSSGEDDLMTSSLDMGSFEQVTRDMCQETSLIIFARSDREKDDWFRRLVAASQLSSTPRPPQSSPSHHKASTAAASSLDTGDTILLEGIPEMGSVTPGKEQERAPTPPEMSFERYMARLLYQPGMRGTEGGDGTPTPANVAWINALAGRVFYDFLRNPYWANKVQERVQRKLSKLHVPYFVGEVVVCGVNMGSATPQLCAVGSPQVDNRGLWVDLKVEYSGNFTMSLETKLDLMKLKRTTGLDTSSHGSHSASSPPSPGEPANSSTKVYTRSPSSDGLLRNLHFETDTDDSVESSSEEEGEEEGGLAAEAGLPVGGSGPTSRKLLKLVDTVAASRYFQQAAEWKLLQRALQGVSNTRIELSVEVRRLAGTLALNVPPPPADRLWYGFRGNPELVMVARPRLGDRVLNLPFLVEFIQKQLKVIFEKVFVIPNMDDIVIPIMSPLLPGQTQPVKPPWESMGYGAASTTDSSQPVPIKSATSTVSMITPIVKFTPSSH</sequence>
<feature type="compositionally biased region" description="Basic and acidic residues" evidence="9">
    <location>
        <begin position="406"/>
        <end position="420"/>
    </location>
</feature>
<evidence type="ECO:0000256" key="2">
    <source>
        <dbReference type="ARBA" id="ARBA00022448"/>
    </source>
</evidence>
<organism evidence="12 13">
    <name type="scientific">Petrolisthes cinctipes</name>
    <name type="common">Flat porcelain crab</name>
    <dbReference type="NCBI Taxonomy" id="88211"/>
    <lineage>
        <taxon>Eukaryota</taxon>
        <taxon>Metazoa</taxon>
        <taxon>Ecdysozoa</taxon>
        <taxon>Arthropoda</taxon>
        <taxon>Crustacea</taxon>
        <taxon>Multicrustacea</taxon>
        <taxon>Malacostraca</taxon>
        <taxon>Eumalacostraca</taxon>
        <taxon>Eucarida</taxon>
        <taxon>Decapoda</taxon>
        <taxon>Pleocyemata</taxon>
        <taxon>Anomura</taxon>
        <taxon>Galatheoidea</taxon>
        <taxon>Porcellanidae</taxon>
        <taxon>Petrolisthes</taxon>
    </lineage>
</organism>
<dbReference type="GO" id="GO:0008289">
    <property type="term" value="F:lipid binding"/>
    <property type="evidence" value="ECO:0007669"/>
    <property type="project" value="UniProtKB-KW"/>
</dbReference>
<evidence type="ECO:0000256" key="4">
    <source>
        <dbReference type="ARBA" id="ARBA00022824"/>
    </source>
</evidence>
<feature type="domain" description="SMP-LTD" evidence="11">
    <location>
        <begin position="818"/>
        <end position="1120"/>
    </location>
</feature>
<evidence type="ECO:0000256" key="1">
    <source>
        <dbReference type="ARBA" id="ARBA00004586"/>
    </source>
</evidence>
<keyword evidence="8 10" id="KW-0472">Membrane</keyword>
<keyword evidence="3 10" id="KW-0812">Transmembrane</keyword>
<dbReference type="GO" id="GO:0006869">
    <property type="term" value="P:lipid transport"/>
    <property type="evidence" value="ECO:0007669"/>
    <property type="project" value="UniProtKB-KW"/>
</dbReference>
<evidence type="ECO:0000256" key="9">
    <source>
        <dbReference type="SAM" id="MobiDB-lite"/>
    </source>
</evidence>
<feature type="compositionally biased region" description="Polar residues" evidence="9">
    <location>
        <begin position="948"/>
        <end position="957"/>
    </location>
</feature>
<keyword evidence="13" id="KW-1185">Reference proteome</keyword>
<keyword evidence="5 10" id="KW-1133">Transmembrane helix</keyword>
<dbReference type="PROSITE" id="PS51847">
    <property type="entry name" value="SMP"/>
    <property type="match status" value="1"/>
</dbReference>
<dbReference type="InterPro" id="IPR031468">
    <property type="entry name" value="SMP_LBD"/>
</dbReference>
<feature type="region of interest" description="Disordered" evidence="9">
    <location>
        <begin position="772"/>
        <end position="791"/>
    </location>
</feature>
<feature type="transmembrane region" description="Helical" evidence="10">
    <location>
        <begin position="466"/>
        <end position="483"/>
    </location>
</feature>
<feature type="compositionally biased region" description="Polar residues" evidence="9">
    <location>
        <begin position="123"/>
        <end position="140"/>
    </location>
</feature>
<feature type="region of interest" description="Disordered" evidence="9">
    <location>
        <begin position="294"/>
        <end position="313"/>
    </location>
</feature>
<evidence type="ECO:0000313" key="13">
    <source>
        <dbReference type="Proteomes" id="UP001286313"/>
    </source>
</evidence>
<dbReference type="EMBL" id="JAWQEG010000232">
    <property type="protein sequence ID" value="KAK3893049.1"/>
    <property type="molecule type" value="Genomic_DNA"/>
</dbReference>
<feature type="region of interest" description="Disordered" evidence="9">
    <location>
        <begin position="175"/>
        <end position="281"/>
    </location>
</feature>
<feature type="compositionally biased region" description="Low complexity" evidence="9">
    <location>
        <begin position="91"/>
        <end position="102"/>
    </location>
</feature>
<dbReference type="GO" id="GO:0005789">
    <property type="term" value="C:endoplasmic reticulum membrane"/>
    <property type="evidence" value="ECO:0007669"/>
    <property type="project" value="UniProtKB-SubCell"/>
</dbReference>
<comment type="subcellular location">
    <subcellularLocation>
        <location evidence="1">Endoplasmic reticulum membrane</location>
    </subcellularLocation>
</comment>
<feature type="compositionally biased region" description="Acidic residues" evidence="9">
    <location>
        <begin position="969"/>
        <end position="986"/>
    </location>
</feature>
<feature type="region of interest" description="Disordered" evidence="9">
    <location>
        <begin position="635"/>
        <end position="693"/>
    </location>
</feature>
<dbReference type="PANTHER" id="PTHR13466:SF0">
    <property type="entry name" value="SMP-LTD DOMAIN-CONTAINING PROTEIN"/>
    <property type="match status" value="1"/>
</dbReference>
<evidence type="ECO:0000256" key="8">
    <source>
        <dbReference type="ARBA" id="ARBA00023136"/>
    </source>
</evidence>
<feature type="compositionally biased region" description="Polar residues" evidence="9">
    <location>
        <begin position="216"/>
        <end position="227"/>
    </location>
</feature>
<feature type="region of interest" description="Disordered" evidence="9">
    <location>
        <begin position="923"/>
        <end position="1001"/>
    </location>
</feature>
<reference evidence="12" key="1">
    <citation type="submission" date="2023-10" db="EMBL/GenBank/DDBJ databases">
        <title>Genome assemblies of two species of porcelain crab, Petrolisthes cinctipes and Petrolisthes manimaculis (Anomura: Porcellanidae).</title>
        <authorList>
            <person name="Angst P."/>
        </authorList>
    </citation>
    <scope>NUCLEOTIDE SEQUENCE</scope>
    <source>
        <strain evidence="12">PB745_01</strain>
        <tissue evidence="12">Gill</tissue>
    </source>
</reference>
<feature type="compositionally biased region" description="Acidic residues" evidence="9">
    <location>
        <begin position="148"/>
        <end position="157"/>
    </location>
</feature>
<name>A0AAE1L1L9_PETCI</name>
<evidence type="ECO:0000259" key="11">
    <source>
        <dbReference type="PROSITE" id="PS51847"/>
    </source>
</evidence>
<keyword evidence="7" id="KW-0446">Lipid-binding</keyword>
<evidence type="ECO:0000256" key="5">
    <source>
        <dbReference type="ARBA" id="ARBA00022989"/>
    </source>
</evidence>
<feature type="region of interest" description="Disordered" evidence="9">
    <location>
        <begin position="735"/>
        <end position="759"/>
    </location>
</feature>
<evidence type="ECO:0000256" key="7">
    <source>
        <dbReference type="ARBA" id="ARBA00023121"/>
    </source>
</evidence>
<evidence type="ECO:0000256" key="6">
    <source>
        <dbReference type="ARBA" id="ARBA00023055"/>
    </source>
</evidence>
<feature type="compositionally biased region" description="Basic and acidic residues" evidence="9">
    <location>
        <begin position="228"/>
        <end position="250"/>
    </location>
</feature>
<protein>
    <recommendedName>
        <fullName evidence="11">SMP-LTD domain-containing protein</fullName>
    </recommendedName>
</protein>
<feature type="region of interest" description="Disordered" evidence="9">
    <location>
        <begin position="89"/>
        <end position="159"/>
    </location>
</feature>
<keyword evidence="6" id="KW-0445">Lipid transport</keyword>
<feature type="compositionally biased region" description="Low complexity" evidence="9">
    <location>
        <begin position="927"/>
        <end position="947"/>
    </location>
</feature>
<feature type="compositionally biased region" description="Polar residues" evidence="9">
    <location>
        <begin position="195"/>
        <end position="205"/>
    </location>
</feature>
<gene>
    <name evidence="12" type="ORF">Pcinc_003115</name>
</gene>
<proteinExistence type="predicted"/>
<feature type="region of interest" description="Disordered" evidence="9">
    <location>
        <begin position="319"/>
        <end position="362"/>
    </location>
</feature>
<dbReference type="CDD" id="cd21675">
    <property type="entry name" value="SMP_TEX2"/>
    <property type="match status" value="1"/>
</dbReference>
<feature type="transmembrane region" description="Helical" evidence="10">
    <location>
        <begin position="490"/>
        <end position="509"/>
    </location>
</feature>